<name>A0ABZ1XAX0_9ACTN</name>
<sequence length="101" mass="11020">MAGHEMYAGALSAAAAILLARWWLAGRNSSARTAAASRRAARRATLRAAWRMGSATAEAGQDPSMAAPCAQRAVREAENLVQGYWRQISPLYLSQDDRHRH</sequence>
<keyword evidence="3" id="KW-1185">Reference proteome</keyword>
<keyword evidence="1" id="KW-0812">Transmembrane</keyword>
<dbReference type="Proteomes" id="UP001432168">
    <property type="component" value="Chromosome"/>
</dbReference>
<proteinExistence type="predicted"/>
<gene>
    <name evidence="2" type="ORF">OG929_42515</name>
</gene>
<protein>
    <recommendedName>
        <fullName evidence="4">SAV-6107-like HEPN domain-containing protein</fullName>
    </recommendedName>
</protein>
<organism evidence="2 3">
    <name type="scientific">Streptomyces pseudovenezuelae</name>
    <dbReference type="NCBI Taxonomy" id="67350"/>
    <lineage>
        <taxon>Bacteria</taxon>
        <taxon>Bacillati</taxon>
        <taxon>Actinomycetota</taxon>
        <taxon>Actinomycetes</taxon>
        <taxon>Kitasatosporales</taxon>
        <taxon>Streptomycetaceae</taxon>
        <taxon>Streptomyces</taxon>
        <taxon>Streptomyces aurantiacus group</taxon>
    </lineage>
</organism>
<evidence type="ECO:0000256" key="1">
    <source>
        <dbReference type="SAM" id="Phobius"/>
    </source>
</evidence>
<dbReference type="RefSeq" id="WP_329271902.1">
    <property type="nucleotide sequence ID" value="NZ_CP108992.1"/>
</dbReference>
<keyword evidence="1" id="KW-0472">Membrane</keyword>
<keyword evidence="1" id="KW-1133">Transmembrane helix</keyword>
<accession>A0ABZ1XAX0</accession>
<evidence type="ECO:0000313" key="2">
    <source>
        <dbReference type="EMBL" id="WUT48585.1"/>
    </source>
</evidence>
<evidence type="ECO:0000313" key="3">
    <source>
        <dbReference type="Proteomes" id="UP001432168"/>
    </source>
</evidence>
<evidence type="ECO:0008006" key="4">
    <source>
        <dbReference type="Google" id="ProtNLM"/>
    </source>
</evidence>
<reference evidence="2" key="1">
    <citation type="submission" date="2022-10" db="EMBL/GenBank/DDBJ databases">
        <title>The complete genomes of actinobacterial strains from the NBC collection.</title>
        <authorList>
            <person name="Joergensen T.S."/>
            <person name="Alvarez Arevalo M."/>
            <person name="Sterndorff E.B."/>
            <person name="Faurdal D."/>
            <person name="Vuksanovic O."/>
            <person name="Mourched A.-S."/>
            <person name="Charusanti P."/>
            <person name="Shaw S."/>
            <person name="Blin K."/>
            <person name="Weber T."/>
        </authorList>
    </citation>
    <scope>NUCLEOTIDE SEQUENCE</scope>
    <source>
        <strain evidence="2">NBC_00686</strain>
    </source>
</reference>
<feature type="transmembrane region" description="Helical" evidence="1">
    <location>
        <begin position="6"/>
        <end position="24"/>
    </location>
</feature>
<dbReference type="EMBL" id="CP109011">
    <property type="protein sequence ID" value="WUT48585.1"/>
    <property type="molecule type" value="Genomic_DNA"/>
</dbReference>